<accession>A0A2K3N428</accession>
<protein>
    <submittedName>
        <fullName evidence="1">Kinetochore Nuf2-like protein</fullName>
    </submittedName>
</protein>
<sequence>MLFIPKVLPSSVRFGMLEEFQIQVISQIGKHRYLLHREDGGQLEFHSLEHLEIPDLHVGSVRIIKLYNKIKEMLNFVDLLKPDPHRIECFLDALLNLCLDRIESNHNQLVEIEIEKSAEGELDSMRIRLEKIDKVKFVFLWTFESPKHFFDLVVNLDNAN</sequence>
<dbReference type="InterPro" id="IPR038275">
    <property type="entry name" value="Nuf2_N_sf"/>
</dbReference>
<organism evidence="1 2">
    <name type="scientific">Trifolium pratense</name>
    <name type="common">Red clover</name>
    <dbReference type="NCBI Taxonomy" id="57577"/>
    <lineage>
        <taxon>Eukaryota</taxon>
        <taxon>Viridiplantae</taxon>
        <taxon>Streptophyta</taxon>
        <taxon>Embryophyta</taxon>
        <taxon>Tracheophyta</taxon>
        <taxon>Spermatophyta</taxon>
        <taxon>Magnoliopsida</taxon>
        <taxon>eudicotyledons</taxon>
        <taxon>Gunneridae</taxon>
        <taxon>Pentapetalae</taxon>
        <taxon>rosids</taxon>
        <taxon>fabids</taxon>
        <taxon>Fabales</taxon>
        <taxon>Fabaceae</taxon>
        <taxon>Papilionoideae</taxon>
        <taxon>50 kb inversion clade</taxon>
        <taxon>NPAAA clade</taxon>
        <taxon>Hologalegina</taxon>
        <taxon>IRL clade</taxon>
        <taxon>Trifolieae</taxon>
        <taxon>Trifolium</taxon>
    </lineage>
</organism>
<reference evidence="1 2" key="1">
    <citation type="journal article" date="2014" name="Am. J. Bot.">
        <title>Genome assembly and annotation for red clover (Trifolium pratense; Fabaceae).</title>
        <authorList>
            <person name="Istvanek J."/>
            <person name="Jaros M."/>
            <person name="Krenek A."/>
            <person name="Repkova J."/>
        </authorList>
    </citation>
    <scope>NUCLEOTIDE SEQUENCE [LARGE SCALE GENOMIC DNA]</scope>
    <source>
        <strain evidence="2">cv. Tatra</strain>
        <tissue evidence="1">Young leaves</tissue>
    </source>
</reference>
<reference evidence="1 2" key="2">
    <citation type="journal article" date="2017" name="Front. Plant Sci.">
        <title>Gene Classification and Mining of Molecular Markers Useful in Red Clover (Trifolium pratense) Breeding.</title>
        <authorList>
            <person name="Istvanek J."/>
            <person name="Dluhosova J."/>
            <person name="Dluhos P."/>
            <person name="Patkova L."/>
            <person name="Nedelnik J."/>
            <person name="Repkova J."/>
        </authorList>
    </citation>
    <scope>NUCLEOTIDE SEQUENCE [LARGE SCALE GENOMIC DNA]</scope>
    <source>
        <strain evidence="2">cv. Tatra</strain>
        <tissue evidence="1">Young leaves</tissue>
    </source>
</reference>
<dbReference type="Proteomes" id="UP000236291">
    <property type="component" value="Unassembled WGS sequence"/>
</dbReference>
<evidence type="ECO:0000313" key="1">
    <source>
        <dbReference type="EMBL" id="PNX97776.1"/>
    </source>
</evidence>
<dbReference type="STRING" id="57577.A0A2K3N428"/>
<name>A0A2K3N428_TRIPR</name>
<evidence type="ECO:0000313" key="2">
    <source>
        <dbReference type="Proteomes" id="UP000236291"/>
    </source>
</evidence>
<dbReference type="GO" id="GO:0031262">
    <property type="term" value="C:Ndc80 complex"/>
    <property type="evidence" value="ECO:0007669"/>
    <property type="project" value="InterPro"/>
</dbReference>
<dbReference type="GO" id="GO:0051301">
    <property type="term" value="P:cell division"/>
    <property type="evidence" value="ECO:0007669"/>
    <property type="project" value="UniProtKB-KW"/>
</dbReference>
<dbReference type="EMBL" id="ASHM01015931">
    <property type="protein sequence ID" value="PNX97776.1"/>
    <property type="molecule type" value="Genomic_DNA"/>
</dbReference>
<proteinExistence type="predicted"/>
<dbReference type="Gene3D" id="1.10.418.60">
    <property type="entry name" value="Ncd80 complex, Nuf2 subunit"/>
    <property type="match status" value="1"/>
</dbReference>
<dbReference type="AlphaFoldDB" id="A0A2K3N428"/>
<comment type="caution">
    <text evidence="1">The sequence shown here is derived from an EMBL/GenBank/DDBJ whole genome shotgun (WGS) entry which is preliminary data.</text>
</comment>
<gene>
    <name evidence="1" type="ORF">L195_g021010</name>
</gene>